<dbReference type="NCBIfam" id="TIGR00412">
    <property type="entry name" value="redox_disulf_2"/>
    <property type="match status" value="1"/>
</dbReference>
<dbReference type="InterPro" id="IPR012336">
    <property type="entry name" value="Thioredoxin-like_fold"/>
</dbReference>
<dbReference type="PANTHER" id="PTHR36450:SF1">
    <property type="entry name" value="THIOREDOXIN"/>
    <property type="match status" value="1"/>
</dbReference>
<dbReference type="InterPro" id="IPR005243">
    <property type="entry name" value="THIRX-like_proc"/>
</dbReference>
<feature type="active site" description="Nucleophile" evidence="1">
    <location>
        <position position="13"/>
    </location>
</feature>
<feature type="domain" description="Thioredoxin-like fold" evidence="3">
    <location>
        <begin position="1"/>
        <end position="76"/>
    </location>
</feature>
<name>A0A498RBE9_9FIRM</name>
<dbReference type="EMBL" id="UPPP01000097">
    <property type="protein sequence ID" value="VBB08824.1"/>
    <property type="molecule type" value="Genomic_DNA"/>
</dbReference>
<dbReference type="AlphaFoldDB" id="A0A498RBE9"/>
<accession>A0A498RBE9</accession>
<dbReference type="InterPro" id="IPR036249">
    <property type="entry name" value="Thioredoxin-like_sf"/>
</dbReference>
<feature type="active site" description="Nucleophile" evidence="1">
    <location>
        <position position="10"/>
    </location>
</feature>
<dbReference type="Pfam" id="PF13192">
    <property type="entry name" value="Thioredoxin_3"/>
    <property type="match status" value="1"/>
</dbReference>
<evidence type="ECO:0000313" key="4">
    <source>
        <dbReference type="EMBL" id="VBB08824.1"/>
    </source>
</evidence>
<protein>
    <submittedName>
        <fullName evidence="4">Redox-active disulphide protein 2</fullName>
    </submittedName>
</protein>
<evidence type="ECO:0000256" key="1">
    <source>
        <dbReference type="PIRSR" id="PIRSR037031-50"/>
    </source>
</evidence>
<dbReference type="Proteomes" id="UP000277811">
    <property type="component" value="Unassembled WGS sequence"/>
</dbReference>
<reference evidence="4 5" key="1">
    <citation type="submission" date="2018-06" db="EMBL/GenBank/DDBJ databases">
        <authorList>
            <person name="Strepis N."/>
        </authorList>
    </citation>
    <scope>NUCLEOTIDE SEQUENCE [LARGE SCALE GENOMIC DNA]</scope>
    <source>
        <strain evidence="4">LUCI</strain>
    </source>
</reference>
<organism evidence="4 5">
    <name type="scientific">Lucifera butyrica</name>
    <dbReference type="NCBI Taxonomy" id="1351585"/>
    <lineage>
        <taxon>Bacteria</taxon>
        <taxon>Bacillati</taxon>
        <taxon>Bacillota</taxon>
        <taxon>Negativicutes</taxon>
        <taxon>Veillonellales</taxon>
        <taxon>Veillonellaceae</taxon>
        <taxon>Lucifera</taxon>
    </lineage>
</organism>
<evidence type="ECO:0000256" key="2">
    <source>
        <dbReference type="PIRSR" id="PIRSR037031-51"/>
    </source>
</evidence>
<feature type="disulfide bond" description="Redox-active" evidence="2">
    <location>
        <begin position="10"/>
        <end position="13"/>
    </location>
</feature>
<evidence type="ECO:0000259" key="3">
    <source>
        <dbReference type="Pfam" id="PF13192"/>
    </source>
</evidence>
<evidence type="ECO:0000313" key="5">
    <source>
        <dbReference type="Proteomes" id="UP000277811"/>
    </source>
</evidence>
<gene>
    <name evidence="4" type="ORF">LUCI_4105</name>
</gene>
<dbReference type="Gene3D" id="3.40.30.10">
    <property type="entry name" value="Glutaredoxin"/>
    <property type="match status" value="1"/>
</dbReference>
<sequence>MKIEILGMGCQKCNKLAENAKQAVAELGIQAELSKVEDFKEIAKYGVMTTPALVVDGVVKVSGKVPSKDEIIAILKAGN</sequence>
<dbReference type="SUPFAM" id="SSF52833">
    <property type="entry name" value="Thioredoxin-like"/>
    <property type="match status" value="1"/>
</dbReference>
<keyword evidence="2" id="KW-0676">Redox-active center</keyword>
<dbReference type="OrthoDB" id="9800630at2"/>
<dbReference type="PIRSF" id="PIRSF037031">
    <property type="entry name" value="Redox_disulphide_2"/>
    <property type="match status" value="1"/>
</dbReference>
<dbReference type="PANTHER" id="PTHR36450">
    <property type="entry name" value="THIOREDOXIN"/>
    <property type="match status" value="1"/>
</dbReference>
<keyword evidence="2" id="KW-1015">Disulfide bond</keyword>
<keyword evidence="5" id="KW-1185">Reference proteome</keyword>
<proteinExistence type="predicted"/>
<dbReference type="RefSeq" id="WP_122629672.1">
    <property type="nucleotide sequence ID" value="NZ_UPPP01000097.1"/>
</dbReference>